<dbReference type="Gene3D" id="2.30.29.30">
    <property type="entry name" value="Pleckstrin-homology domain (PH domain)/Phosphotyrosine-binding domain (PTB)"/>
    <property type="match status" value="1"/>
</dbReference>
<name>A0A9P6XEL8_RHIOR</name>
<gene>
    <name evidence="4" type="ORF">G6F64_003273</name>
</gene>
<dbReference type="GO" id="GO:0005884">
    <property type="term" value="C:actin filament"/>
    <property type="evidence" value="ECO:0007669"/>
    <property type="project" value="TreeGrafter"/>
</dbReference>
<proteinExistence type="predicted"/>
<dbReference type="InterPro" id="IPR001849">
    <property type="entry name" value="PH_domain"/>
</dbReference>
<dbReference type="SUPFAM" id="SSF50729">
    <property type="entry name" value="PH domain-like"/>
    <property type="match status" value="1"/>
</dbReference>
<feature type="domain" description="PH" evidence="2">
    <location>
        <begin position="340"/>
        <end position="438"/>
    </location>
</feature>
<dbReference type="PANTHER" id="PTHR10829:SF25">
    <property type="entry name" value="DREBRIN-LIKE PROTEIN"/>
    <property type="match status" value="1"/>
</dbReference>
<dbReference type="PANTHER" id="PTHR10829">
    <property type="entry name" value="CORTACTIN AND DREBRIN"/>
    <property type="match status" value="1"/>
</dbReference>
<dbReference type="Gene3D" id="3.40.20.10">
    <property type="entry name" value="Severin"/>
    <property type="match status" value="1"/>
</dbReference>
<feature type="compositionally biased region" description="Low complexity" evidence="1">
    <location>
        <begin position="285"/>
        <end position="325"/>
    </location>
</feature>
<evidence type="ECO:0000256" key="1">
    <source>
        <dbReference type="SAM" id="MobiDB-lite"/>
    </source>
</evidence>
<sequence length="438" mass="49109">MCDVSDPRILNAYYSITEDEPINWLLLGYKDSRNVISLYACGTNGLSEFRDSLTNEILFGFIRVEDKFILVTYVPDSVNGVRRARALVHSRSVAQICQLSHAQITASSLADLSDSNIRTRLKLGENQVPNRARPTASKRSSLVMNNRRRSAQYVSPIITTPTAPERKSLIINTVTTEEPENLDIPTTPTSVTTSFSDTTTVVDCNSSVSSKDYYERTKASEEEEKPSATELLFQTQLLKKREMEEARFRQTLKKEEQTKEKPQAIQLEHKPTVDTNRSLGKRSSHLFSTSSTLLNTPTKNAPAPATTQPLSAATTKRTTNTATKNGPVINNEHRVDEPKKRIMTGFVSVQTRKSPFWKRRCFVAEKERLLFYKDETFVKTAIVSIDLSSVTRLAPANEDEDTFVPNSFIIDTPTDSYQLLADDKKTGKSILATLQGLL</sequence>
<dbReference type="SMART" id="SM00102">
    <property type="entry name" value="ADF"/>
    <property type="match status" value="1"/>
</dbReference>
<protein>
    <recommendedName>
        <fullName evidence="6">ADF-H domain-containing protein</fullName>
    </recommendedName>
</protein>
<reference evidence="4" key="1">
    <citation type="journal article" date="2020" name="Microb. Genom.">
        <title>Genetic diversity of clinical and environmental Mucorales isolates obtained from an investigation of mucormycosis cases among solid organ transplant recipients.</title>
        <authorList>
            <person name="Nguyen M.H."/>
            <person name="Kaul D."/>
            <person name="Muto C."/>
            <person name="Cheng S.J."/>
            <person name="Richter R.A."/>
            <person name="Bruno V.M."/>
            <person name="Liu G."/>
            <person name="Beyhan S."/>
            <person name="Sundermann A.J."/>
            <person name="Mounaud S."/>
            <person name="Pasculle A.W."/>
            <person name="Nierman W.C."/>
            <person name="Driscoll E."/>
            <person name="Cumbie R."/>
            <person name="Clancy C.J."/>
            <person name="Dupont C.L."/>
        </authorList>
    </citation>
    <scope>NUCLEOTIDE SEQUENCE</scope>
    <source>
        <strain evidence="4">GL11</strain>
    </source>
</reference>
<dbReference type="CDD" id="cd11282">
    <property type="entry name" value="ADF_coactosin_like"/>
    <property type="match status" value="1"/>
</dbReference>
<dbReference type="AlphaFoldDB" id="A0A9P6XEL8"/>
<evidence type="ECO:0000313" key="4">
    <source>
        <dbReference type="EMBL" id="KAG1312132.1"/>
    </source>
</evidence>
<dbReference type="Proteomes" id="UP000716291">
    <property type="component" value="Unassembled WGS sequence"/>
</dbReference>
<dbReference type="InterPro" id="IPR002108">
    <property type="entry name" value="ADF-H"/>
</dbReference>
<evidence type="ECO:0000313" key="5">
    <source>
        <dbReference type="Proteomes" id="UP000716291"/>
    </source>
</evidence>
<dbReference type="GO" id="GO:0051015">
    <property type="term" value="F:actin filament binding"/>
    <property type="evidence" value="ECO:0007669"/>
    <property type="project" value="TreeGrafter"/>
</dbReference>
<dbReference type="Pfam" id="PF00241">
    <property type="entry name" value="Cofilin_ADF"/>
    <property type="match status" value="1"/>
</dbReference>
<dbReference type="GO" id="GO:0030864">
    <property type="term" value="C:cortical actin cytoskeleton"/>
    <property type="evidence" value="ECO:0007669"/>
    <property type="project" value="TreeGrafter"/>
</dbReference>
<dbReference type="InterPro" id="IPR011993">
    <property type="entry name" value="PH-like_dom_sf"/>
</dbReference>
<evidence type="ECO:0000259" key="2">
    <source>
        <dbReference type="PROSITE" id="PS50003"/>
    </source>
</evidence>
<dbReference type="InterPro" id="IPR029006">
    <property type="entry name" value="ADF-H/Gelsolin-like_dom_sf"/>
</dbReference>
<dbReference type="PROSITE" id="PS51263">
    <property type="entry name" value="ADF_H"/>
    <property type="match status" value="1"/>
</dbReference>
<dbReference type="SUPFAM" id="SSF55753">
    <property type="entry name" value="Actin depolymerizing proteins"/>
    <property type="match status" value="1"/>
</dbReference>
<organism evidence="4 5">
    <name type="scientific">Rhizopus oryzae</name>
    <name type="common">Mucormycosis agent</name>
    <name type="synonym">Rhizopus arrhizus var. delemar</name>
    <dbReference type="NCBI Taxonomy" id="64495"/>
    <lineage>
        <taxon>Eukaryota</taxon>
        <taxon>Fungi</taxon>
        <taxon>Fungi incertae sedis</taxon>
        <taxon>Mucoromycota</taxon>
        <taxon>Mucoromycotina</taxon>
        <taxon>Mucoromycetes</taxon>
        <taxon>Mucorales</taxon>
        <taxon>Mucorineae</taxon>
        <taxon>Rhizopodaceae</taxon>
        <taxon>Rhizopus</taxon>
    </lineage>
</organism>
<feature type="region of interest" description="Disordered" evidence="1">
    <location>
        <begin position="275"/>
        <end position="331"/>
    </location>
</feature>
<evidence type="ECO:0008006" key="6">
    <source>
        <dbReference type="Google" id="ProtNLM"/>
    </source>
</evidence>
<accession>A0A9P6XEL8</accession>
<dbReference type="GO" id="GO:0030833">
    <property type="term" value="P:regulation of actin filament polymerization"/>
    <property type="evidence" value="ECO:0007669"/>
    <property type="project" value="TreeGrafter"/>
</dbReference>
<evidence type="ECO:0000259" key="3">
    <source>
        <dbReference type="PROSITE" id="PS51263"/>
    </source>
</evidence>
<dbReference type="PROSITE" id="PS50003">
    <property type="entry name" value="PH_DOMAIN"/>
    <property type="match status" value="1"/>
</dbReference>
<dbReference type="EMBL" id="JAANQT010000314">
    <property type="protein sequence ID" value="KAG1312132.1"/>
    <property type="molecule type" value="Genomic_DNA"/>
</dbReference>
<keyword evidence="5" id="KW-1185">Reference proteome</keyword>
<feature type="domain" description="ADF-H" evidence="3">
    <location>
        <begin position="1"/>
        <end position="122"/>
    </location>
</feature>
<comment type="caution">
    <text evidence="4">The sequence shown here is derived from an EMBL/GenBank/DDBJ whole genome shotgun (WGS) entry which is preliminary data.</text>
</comment>